<dbReference type="NCBIfam" id="TIGR00229">
    <property type="entry name" value="sensory_box"/>
    <property type="match status" value="6"/>
</dbReference>
<dbReference type="GO" id="GO:0006355">
    <property type="term" value="P:regulation of DNA-templated transcription"/>
    <property type="evidence" value="ECO:0007669"/>
    <property type="project" value="InterPro"/>
</dbReference>
<dbReference type="Pfam" id="PF08448">
    <property type="entry name" value="PAS_4"/>
    <property type="match status" value="1"/>
</dbReference>
<dbReference type="InterPro" id="IPR035965">
    <property type="entry name" value="PAS-like_dom_sf"/>
</dbReference>
<dbReference type="PANTHER" id="PTHR44757">
    <property type="entry name" value="DIGUANYLATE CYCLASE DGCP"/>
    <property type="match status" value="1"/>
</dbReference>
<organism evidence="4 5">
    <name type="scientific">Candidatus Methanolliviera hydrocarbonicum</name>
    <dbReference type="NCBI Taxonomy" id="2491085"/>
    <lineage>
        <taxon>Archaea</taxon>
        <taxon>Methanobacteriati</taxon>
        <taxon>Methanobacteriota</taxon>
        <taxon>Candidatus Methanoliparia</taxon>
        <taxon>Candidatus Methanoliparales</taxon>
        <taxon>Candidatus Methanollivieraceae</taxon>
        <taxon>Candidatus Methanolliviera</taxon>
    </lineage>
</organism>
<evidence type="ECO:0000259" key="3">
    <source>
        <dbReference type="PROSITE" id="PS50113"/>
    </source>
</evidence>
<dbReference type="InterPro" id="IPR000014">
    <property type="entry name" value="PAS"/>
</dbReference>
<feature type="non-terminal residue" evidence="4">
    <location>
        <position position="852"/>
    </location>
</feature>
<evidence type="ECO:0000259" key="2">
    <source>
        <dbReference type="PROSITE" id="PS50112"/>
    </source>
</evidence>
<dbReference type="InterPro" id="IPR000700">
    <property type="entry name" value="PAS-assoc_C"/>
</dbReference>
<dbReference type="PANTHER" id="PTHR44757:SF2">
    <property type="entry name" value="BIOFILM ARCHITECTURE MAINTENANCE PROTEIN MBAA"/>
    <property type="match status" value="1"/>
</dbReference>
<dbReference type="SMART" id="SM00091">
    <property type="entry name" value="PAS"/>
    <property type="match status" value="6"/>
</dbReference>
<dbReference type="InterPro" id="IPR001610">
    <property type="entry name" value="PAC"/>
</dbReference>
<feature type="domain" description="PAC" evidence="3">
    <location>
        <begin position="452"/>
        <end position="504"/>
    </location>
</feature>
<keyword evidence="1" id="KW-0175">Coiled coil</keyword>
<protein>
    <submittedName>
        <fullName evidence="4">PAS domain S-box protein</fullName>
    </submittedName>
</protein>
<evidence type="ECO:0000256" key="1">
    <source>
        <dbReference type="SAM" id="Coils"/>
    </source>
</evidence>
<feature type="domain" description="PAS" evidence="2">
    <location>
        <begin position="675"/>
        <end position="745"/>
    </location>
</feature>
<dbReference type="InterPro" id="IPR013767">
    <property type="entry name" value="PAS_fold"/>
</dbReference>
<feature type="domain" description="PAS" evidence="2">
    <location>
        <begin position="377"/>
        <end position="449"/>
    </location>
</feature>
<comment type="caution">
    <text evidence="4">The sequence shown here is derived from an EMBL/GenBank/DDBJ whole genome shotgun (WGS) entry which is preliminary data.</text>
</comment>
<dbReference type="Proteomes" id="UP000320766">
    <property type="component" value="Unassembled WGS sequence"/>
</dbReference>
<feature type="domain" description="PAC" evidence="3">
    <location>
        <begin position="196"/>
        <end position="248"/>
    </location>
</feature>
<dbReference type="CDD" id="cd00130">
    <property type="entry name" value="PAS"/>
    <property type="match status" value="6"/>
</dbReference>
<feature type="domain" description="PAC" evidence="3">
    <location>
        <begin position="324"/>
        <end position="376"/>
    </location>
</feature>
<dbReference type="PROSITE" id="PS50112">
    <property type="entry name" value="PAS"/>
    <property type="match status" value="4"/>
</dbReference>
<dbReference type="PROSITE" id="PS50113">
    <property type="entry name" value="PAC"/>
    <property type="match status" value="5"/>
</dbReference>
<dbReference type="InterPro" id="IPR013656">
    <property type="entry name" value="PAS_4"/>
</dbReference>
<dbReference type="EMBL" id="RXIL01000042">
    <property type="protein sequence ID" value="RZN71331.1"/>
    <property type="molecule type" value="Genomic_DNA"/>
</dbReference>
<evidence type="ECO:0000313" key="5">
    <source>
        <dbReference type="Proteomes" id="UP000320766"/>
    </source>
</evidence>
<dbReference type="Gene3D" id="3.30.450.20">
    <property type="entry name" value="PAS domain"/>
    <property type="match status" value="6"/>
</dbReference>
<dbReference type="Pfam" id="PF00989">
    <property type="entry name" value="PAS"/>
    <property type="match status" value="2"/>
</dbReference>
<accession>A0A520KXT9</accession>
<dbReference type="Pfam" id="PF13426">
    <property type="entry name" value="PAS_9"/>
    <property type="match status" value="3"/>
</dbReference>
<dbReference type="InterPro" id="IPR052155">
    <property type="entry name" value="Biofilm_reg_signaling"/>
</dbReference>
<gene>
    <name evidence="4" type="ORF">EF807_02425</name>
</gene>
<feature type="domain" description="PAC" evidence="3">
    <location>
        <begin position="622"/>
        <end position="674"/>
    </location>
</feature>
<evidence type="ECO:0000313" key="4">
    <source>
        <dbReference type="EMBL" id="RZN71331.1"/>
    </source>
</evidence>
<feature type="domain" description="PAC" evidence="3">
    <location>
        <begin position="748"/>
        <end position="800"/>
    </location>
</feature>
<feature type="coiled-coil region" evidence="1">
    <location>
        <begin position="232"/>
        <end position="259"/>
    </location>
</feature>
<feature type="domain" description="PAS" evidence="2">
    <location>
        <begin position="18"/>
        <end position="60"/>
    </location>
</feature>
<sequence length="852" mass="95575">MNVNEDNLEKCRKDLEKERAFAGRLLDSVPTPMSITTLDGKIISANSRCEDFFGRSNEELGEVLLEDLYEESDEVREAFEEAKRTGFSTCEATLIDGKRAILNFSPIRDEDGSIINVIGTAQEIALERRLLFRNLPIPASLMTPEGMRIDANLACENYFKRGKEEYIGAKLEELYVREDIPKIREALEDCKRTGFASCEAMVVKGDGTKAPVIMNLTAIKDRKGDVINIIATAQDISELSELKEREEELKKEEEFAESLFKSLPISATLYTPEGDRKDVNLAREKVFGRTGEDLLTIRPEEIYREEDVAKVEESVEVCKETGFSSCEVTAIRGDGTEFPIIINRTPIKDEEGNLLGYIGTATDISELKEKERELADEKAFNDHVIDRIGEGLIIGDDRGKIVRINPAAERIIGYKADESLGINTLKHPAMTDEGKEILEDMWMRVLSGETVHSVDMPFVRKSGEKITVSATQSEIKDAEGNVIAGAFLLRDVTETKRATSEISRVLDAASNENYTEKVDLTGITGDLKVMAEDVNETMGDINTLVEEIKNSEKVLSKIIEENPVPMAIVNEDLDVLDVNETYLDLTGYSRGDMVSKNLRKDFKVVETVEGVNIKEAMERGGRAKGMNVVDTPNGRLTFIVGALPYEDISTNEKRVLMTYTDITELKEKEKEIEKEKAYTTDLLSSMPDPLCVVDMDGIRVDSNPALERITGLSREELIGKPSNLVLVEEDRPKAKKLLKKTIEEGFVTNFELTIRSKERKRIPVLADTTVRRDEDGKPIGVTLNFRDITELKEKEAQIIENSKYLQREAEKIKEAMKKASEGYISVRLKKEQEDAMGEIADNINLLLENLGR</sequence>
<dbReference type="AlphaFoldDB" id="A0A520KXT9"/>
<proteinExistence type="predicted"/>
<reference evidence="4 5" key="1">
    <citation type="journal article" date="2019" name="Nat. Microbiol.">
        <title>Wide diversity of methane and short-chain alkane metabolisms in uncultured archaea.</title>
        <authorList>
            <person name="Borrel G."/>
            <person name="Adam P.S."/>
            <person name="McKay L.J."/>
            <person name="Chen L.X."/>
            <person name="Sierra-Garcia I.N."/>
            <person name="Sieber C.M."/>
            <person name="Letourneur Q."/>
            <person name="Ghozlane A."/>
            <person name="Andersen G.L."/>
            <person name="Li W.J."/>
            <person name="Hallam S.J."/>
            <person name="Muyzer G."/>
            <person name="de Oliveira V.M."/>
            <person name="Inskeep W.P."/>
            <person name="Banfield J.F."/>
            <person name="Gribaldo S."/>
        </authorList>
    </citation>
    <scope>NUCLEOTIDE SEQUENCE [LARGE SCALE GENOMIC DNA]</scope>
    <source>
        <strain evidence="4">NM1b</strain>
    </source>
</reference>
<name>A0A520KXT9_9EURY</name>
<feature type="domain" description="PAS" evidence="2">
    <location>
        <begin position="551"/>
        <end position="602"/>
    </location>
</feature>
<dbReference type="SUPFAM" id="SSF55785">
    <property type="entry name" value="PYP-like sensor domain (PAS domain)"/>
    <property type="match status" value="6"/>
</dbReference>
<dbReference type="SMART" id="SM00086">
    <property type="entry name" value="PAC"/>
    <property type="match status" value="4"/>
</dbReference>